<dbReference type="Proteomes" id="UP001629059">
    <property type="component" value="Unassembled WGS sequence"/>
</dbReference>
<organism evidence="2 3">
    <name type="scientific">Flavobacterium rhizophilum</name>
    <dbReference type="NCBI Taxonomy" id="3163296"/>
    <lineage>
        <taxon>Bacteria</taxon>
        <taxon>Pseudomonadati</taxon>
        <taxon>Bacteroidota</taxon>
        <taxon>Flavobacteriia</taxon>
        <taxon>Flavobacteriales</taxon>
        <taxon>Flavobacteriaceae</taxon>
        <taxon>Flavobacterium</taxon>
    </lineage>
</organism>
<dbReference type="InterPro" id="IPR037523">
    <property type="entry name" value="VOC_core"/>
</dbReference>
<name>A0ABW8YEW4_9FLAO</name>
<dbReference type="PANTHER" id="PTHR36503">
    <property type="entry name" value="BLR2520 PROTEIN"/>
    <property type="match status" value="1"/>
</dbReference>
<dbReference type="Pfam" id="PF22677">
    <property type="entry name" value="Ble-like_N"/>
    <property type="match status" value="1"/>
</dbReference>
<dbReference type="RefSeq" id="WP_408075733.1">
    <property type="nucleotide sequence ID" value="NZ_JBELQB010000012.1"/>
</dbReference>
<protein>
    <submittedName>
        <fullName evidence="2">VOC family protein</fullName>
    </submittedName>
</protein>
<dbReference type="InterPro" id="IPR029068">
    <property type="entry name" value="Glyas_Bleomycin-R_OHBP_Dase"/>
</dbReference>
<dbReference type="SUPFAM" id="SSF54593">
    <property type="entry name" value="Glyoxalase/Bleomycin resistance protein/Dihydroxybiphenyl dioxygenase"/>
    <property type="match status" value="1"/>
</dbReference>
<comment type="caution">
    <text evidence="2">The sequence shown here is derived from an EMBL/GenBank/DDBJ whole genome shotgun (WGS) entry which is preliminary data.</text>
</comment>
<gene>
    <name evidence="2" type="ORF">ABS768_14835</name>
</gene>
<dbReference type="EMBL" id="JBELQB010000012">
    <property type="protein sequence ID" value="MFL9838783.1"/>
    <property type="molecule type" value="Genomic_DNA"/>
</dbReference>
<proteinExistence type="predicted"/>
<accession>A0ABW8YEW4</accession>
<reference evidence="2 3" key="1">
    <citation type="submission" date="2024-06" db="EMBL/GenBank/DDBJ databases">
        <authorList>
            <person name="Kaempfer P."/>
            <person name="Viver T."/>
        </authorList>
    </citation>
    <scope>NUCLEOTIDE SEQUENCE [LARGE SCALE GENOMIC DNA]</scope>
    <source>
        <strain evidence="2 3">ST-75</strain>
    </source>
</reference>
<feature type="domain" description="VOC" evidence="1">
    <location>
        <begin position="3"/>
        <end position="129"/>
    </location>
</feature>
<dbReference type="PROSITE" id="PS51819">
    <property type="entry name" value="VOC"/>
    <property type="match status" value="1"/>
</dbReference>
<keyword evidence="3" id="KW-1185">Reference proteome</keyword>
<evidence type="ECO:0000313" key="3">
    <source>
        <dbReference type="Proteomes" id="UP001629059"/>
    </source>
</evidence>
<dbReference type="InterPro" id="IPR053863">
    <property type="entry name" value="Glyoxy/Ble-like_N"/>
</dbReference>
<dbReference type="PANTHER" id="PTHR36503:SF2">
    <property type="entry name" value="BLR2408 PROTEIN"/>
    <property type="match status" value="1"/>
</dbReference>
<evidence type="ECO:0000259" key="1">
    <source>
        <dbReference type="PROSITE" id="PS51819"/>
    </source>
</evidence>
<sequence>MTKINQIFINLPVKDLNRSIEFFTKVGFTFNAQFTDENATCMIIGENMFAMLLTEKYFSTFITKPIADAKKATEVITALSVSSRDEVESIIEKAFAAGGKQYKDPIDYGWMYNRNFEDLDGHQWEIFYMDMSAMPTE</sequence>
<evidence type="ECO:0000313" key="2">
    <source>
        <dbReference type="EMBL" id="MFL9838783.1"/>
    </source>
</evidence>
<dbReference type="Gene3D" id="3.10.180.10">
    <property type="entry name" value="2,3-Dihydroxybiphenyl 1,2-Dioxygenase, domain 1"/>
    <property type="match status" value="1"/>
</dbReference>
<dbReference type="CDD" id="cd09012">
    <property type="entry name" value="VOC_like"/>
    <property type="match status" value="1"/>
</dbReference>